<dbReference type="SUPFAM" id="SSF55729">
    <property type="entry name" value="Acyl-CoA N-acyltransferases (Nat)"/>
    <property type="match status" value="1"/>
</dbReference>
<dbReference type="InterPro" id="IPR016181">
    <property type="entry name" value="Acyl_CoA_acyltransferase"/>
</dbReference>
<gene>
    <name evidence="2" type="ORF">SIL82_13570</name>
</gene>
<dbReference type="PANTHER" id="PTHR43792:SF1">
    <property type="entry name" value="N-ACETYLTRANSFERASE DOMAIN-CONTAINING PROTEIN"/>
    <property type="match status" value="1"/>
</dbReference>
<evidence type="ECO:0000313" key="2">
    <source>
        <dbReference type="EMBL" id="MDX5985282.1"/>
    </source>
</evidence>
<dbReference type="PROSITE" id="PS51186">
    <property type="entry name" value="GNAT"/>
    <property type="match status" value="1"/>
</dbReference>
<dbReference type="CDD" id="cd04301">
    <property type="entry name" value="NAT_SF"/>
    <property type="match status" value="1"/>
</dbReference>
<dbReference type="Pfam" id="PF13302">
    <property type="entry name" value="Acetyltransf_3"/>
    <property type="match status" value="1"/>
</dbReference>
<organism evidence="2 3">
    <name type="scientific">Sphingomonas echinoides</name>
    <dbReference type="NCBI Taxonomy" id="59803"/>
    <lineage>
        <taxon>Bacteria</taxon>
        <taxon>Pseudomonadati</taxon>
        <taxon>Pseudomonadota</taxon>
        <taxon>Alphaproteobacteria</taxon>
        <taxon>Sphingomonadales</taxon>
        <taxon>Sphingomonadaceae</taxon>
        <taxon>Sphingomonas</taxon>
    </lineage>
</organism>
<name>A0ABU4PQ46_9SPHN</name>
<comment type="caution">
    <text evidence="2">The sequence shown here is derived from an EMBL/GenBank/DDBJ whole genome shotgun (WGS) entry which is preliminary data.</text>
</comment>
<reference evidence="2 3" key="1">
    <citation type="submission" date="2023-11" db="EMBL/GenBank/DDBJ databases">
        <title>MicrobeMod: A computational toolkit for identifying prokaryotic methylation and restriction-modification with nanopore sequencing.</title>
        <authorList>
            <person name="Crits-Christoph A."/>
            <person name="Kang S.C."/>
            <person name="Lee H."/>
            <person name="Ostrov N."/>
        </authorList>
    </citation>
    <scope>NUCLEOTIDE SEQUENCE [LARGE SCALE GENOMIC DNA]</scope>
    <source>
        <strain evidence="2 3">ATCC 14820</strain>
    </source>
</reference>
<evidence type="ECO:0000313" key="3">
    <source>
        <dbReference type="Proteomes" id="UP001279660"/>
    </source>
</evidence>
<dbReference type="InterPro" id="IPR000182">
    <property type="entry name" value="GNAT_dom"/>
</dbReference>
<dbReference type="Proteomes" id="UP001279660">
    <property type="component" value="Unassembled WGS sequence"/>
</dbReference>
<evidence type="ECO:0000259" key="1">
    <source>
        <dbReference type="PROSITE" id="PS51186"/>
    </source>
</evidence>
<keyword evidence="3" id="KW-1185">Reference proteome</keyword>
<dbReference type="EMBL" id="JAWXXV010000001">
    <property type="protein sequence ID" value="MDX5985282.1"/>
    <property type="molecule type" value="Genomic_DNA"/>
</dbReference>
<dbReference type="PANTHER" id="PTHR43792">
    <property type="entry name" value="GNAT FAMILY, PUTATIVE (AFU_ORTHOLOGUE AFUA_3G00765)-RELATED-RELATED"/>
    <property type="match status" value="1"/>
</dbReference>
<proteinExistence type="predicted"/>
<dbReference type="InterPro" id="IPR051531">
    <property type="entry name" value="N-acetyltransferase"/>
</dbReference>
<dbReference type="RefSeq" id="WP_010408476.1">
    <property type="nucleotide sequence ID" value="NZ_JAWXXV010000001.1"/>
</dbReference>
<accession>A0ABU4PQ46</accession>
<dbReference type="Gene3D" id="3.40.630.30">
    <property type="match status" value="1"/>
</dbReference>
<sequence length="181" mass="20083">MIETIVETGRLRLRVRTPDDRAVLHGWFGDPLVMADLGPVRDAAASDATIARHQSYQAEGLGFWIVESRADRVPVGFCGLKPSDPGRPLAGELEIGWMFGPAHWGQGYASEAAGAVLDWAWAHRADPRIVAVTARVNLKSQRVMERIGMRAEPTLDYEHPSYPEGDRLRDSVVYVIDRPKP</sequence>
<feature type="domain" description="N-acetyltransferase" evidence="1">
    <location>
        <begin position="11"/>
        <end position="169"/>
    </location>
</feature>
<protein>
    <submittedName>
        <fullName evidence="2">GNAT family N-acetyltransferase</fullName>
    </submittedName>
</protein>